<dbReference type="EMBL" id="CP065383">
    <property type="protein sequence ID" value="QPM67069.1"/>
    <property type="molecule type" value="Genomic_DNA"/>
</dbReference>
<evidence type="ECO:0000313" key="2">
    <source>
        <dbReference type="Proteomes" id="UP000594463"/>
    </source>
</evidence>
<dbReference type="KEGG" id="alam:RT761_00257"/>
<proteinExistence type="predicted"/>
<dbReference type="AlphaFoldDB" id="A0A7T1AJH2"/>
<reference evidence="1 2" key="1">
    <citation type="journal article" date="2021" name="Nat. Commun.">
        <title>Isolation of a member of the candidate phylum Atribacteria reveals a unique cell membrane structure.</title>
        <authorList>
            <person name="Taiki K."/>
            <person name="Nobu M.K."/>
            <person name="Kusada H."/>
            <person name="Meng X.-Y."/>
            <person name="Hosoki N."/>
            <person name="Uematsu K."/>
            <person name="Yoshioka H."/>
            <person name="Kamagata Y."/>
            <person name="Tamaki H."/>
        </authorList>
    </citation>
    <scope>NUCLEOTIDE SEQUENCE [LARGE SCALE GENOMIC DNA]</scope>
    <source>
        <strain evidence="1 2">RT761</strain>
    </source>
</reference>
<dbReference type="Proteomes" id="UP000594463">
    <property type="component" value="Chromosome"/>
</dbReference>
<keyword evidence="2" id="KW-1185">Reference proteome</keyword>
<accession>A0A7T1AJH2</accession>
<protein>
    <submittedName>
        <fullName evidence="1">Uncharacterized protein</fullName>
    </submittedName>
</protein>
<sequence length="40" mass="4566">MDILQPPNNVKIRVTKQKFSFHSSYIGGEILTKCIGMKNE</sequence>
<organism evidence="1 2">
    <name type="scientific">Atribacter laminatus</name>
    <dbReference type="NCBI Taxonomy" id="2847778"/>
    <lineage>
        <taxon>Bacteria</taxon>
        <taxon>Pseudomonadati</taxon>
        <taxon>Atribacterota</taxon>
        <taxon>Atribacteria</taxon>
        <taxon>Atribacterales</taxon>
        <taxon>Atribacteraceae</taxon>
        <taxon>Atribacter</taxon>
    </lineage>
</organism>
<gene>
    <name evidence="1" type="ORF">RT761_00257</name>
</gene>
<name>A0A7T1AJH2_ATRLM</name>
<evidence type="ECO:0000313" key="1">
    <source>
        <dbReference type="EMBL" id="QPM67069.1"/>
    </source>
</evidence>